<comment type="subcellular location">
    <subcellularLocation>
        <location evidence="1">Cytoplasm</location>
    </subcellularLocation>
</comment>
<dbReference type="Pfam" id="PF10366">
    <property type="entry name" value="Vps39_1"/>
    <property type="match status" value="1"/>
</dbReference>
<keyword evidence="2" id="KW-0813">Transport</keyword>
<evidence type="ECO:0000259" key="5">
    <source>
        <dbReference type="PROSITE" id="PS50219"/>
    </source>
</evidence>
<dbReference type="AlphaFoldDB" id="A0A0H5R4B7"/>
<evidence type="ECO:0000313" key="6">
    <source>
        <dbReference type="EMBL" id="CRZ02874.1"/>
    </source>
</evidence>
<reference evidence="6" key="1">
    <citation type="submission" date="2015-04" db="EMBL/GenBank/DDBJ databases">
        <title>The genome sequence of the plant pathogenic Rhizarian Plasmodiophora brassicae reveals insights in its biotrophic life cycle and the origin of chitin synthesis.</title>
        <authorList>
            <person name="Schwelm A."/>
            <person name="Fogelqvist J."/>
            <person name="Knaust A."/>
            <person name="Julke S."/>
            <person name="Lilja T."/>
            <person name="Dhandapani V."/>
            <person name="Bonilla-Rosso G."/>
            <person name="Karlsson M."/>
            <person name="Shevchenko A."/>
            <person name="Choi S.R."/>
            <person name="Kim H.G."/>
            <person name="Park J.Y."/>
            <person name="Lim Y.P."/>
            <person name="Ludwig-Muller J."/>
            <person name="Dixelius C."/>
        </authorList>
    </citation>
    <scope>NUCLEOTIDE SEQUENCE</scope>
    <source>
        <tissue evidence="6">Potato root galls</tissue>
    </source>
</reference>
<dbReference type="GO" id="GO:0016020">
    <property type="term" value="C:membrane"/>
    <property type="evidence" value="ECO:0007669"/>
    <property type="project" value="TreeGrafter"/>
</dbReference>
<dbReference type="PANTHER" id="PTHR12894">
    <property type="entry name" value="CNH DOMAIN CONTAINING"/>
    <property type="match status" value="1"/>
</dbReference>
<dbReference type="GO" id="GO:0005737">
    <property type="term" value="C:cytoplasm"/>
    <property type="evidence" value="ECO:0007669"/>
    <property type="project" value="UniProtKB-SubCell"/>
</dbReference>
<keyword evidence="4" id="KW-0653">Protein transport</keyword>
<evidence type="ECO:0000256" key="1">
    <source>
        <dbReference type="ARBA" id="ARBA00004496"/>
    </source>
</evidence>
<organism evidence="6">
    <name type="scientific">Spongospora subterranea</name>
    <dbReference type="NCBI Taxonomy" id="70186"/>
    <lineage>
        <taxon>Eukaryota</taxon>
        <taxon>Sar</taxon>
        <taxon>Rhizaria</taxon>
        <taxon>Endomyxa</taxon>
        <taxon>Phytomyxea</taxon>
        <taxon>Plasmodiophorida</taxon>
        <taxon>Plasmodiophoridae</taxon>
        <taxon>Spongospora</taxon>
    </lineage>
</organism>
<protein>
    <recommendedName>
        <fullName evidence="5">CNH domain-containing protein</fullName>
    </recommendedName>
</protein>
<dbReference type="EMBL" id="HACM01002432">
    <property type="protein sequence ID" value="CRZ02874.1"/>
    <property type="molecule type" value="Transcribed_RNA"/>
</dbReference>
<dbReference type="InterPro" id="IPR036322">
    <property type="entry name" value="WD40_repeat_dom_sf"/>
</dbReference>
<dbReference type="Pfam" id="PF00780">
    <property type="entry name" value="CNH"/>
    <property type="match status" value="1"/>
</dbReference>
<sequence>MSAPSSPALSAVVPRPTAFRATTVFSAAADFKVTSFDCWQDRVVVGCNDGSLRVFAPSGSPQRPEFVAVFTKSGFAKRPVDSLIIIEPLDVIVSISDSVCNIHDLTSFAFFGPLDTEGSRCTSIAVNDSCRMGINAKEKHPFLVAVLSRSRLHVFQWKGARLRFQMVKGFNIADRVTAVDFIHDTTLCLAFRNHYDILHLDSGQFQELFSAPAFPAESLIAVPASLYRRSAPNRYQCCTSEVITNNKVVAAKVAVSHINGARLFTVSANSLASPLTSTTLIAVDKPISGLLFTSPYLLVMTQDRIYPFNTDLEDGLAESVAFSEGFAFRAKSNQFAFVASATSVLFLHRLSIEEQVSEMCALKRFDAALIMLKESSGAAEFPSIDNVDLRLRAVNGLFAKHLFDEQMYPAALKRFQQSDIDPCLVLSMYNELDASVMNDETVSSLIPYLLHLRNAFPRQSSLVAAVDTRKTVELASLVDTTLLKMYLKADRRLVIPFLSQSHSCDIDAAEAALINVNEFDAVLFLFRSKGLHDRALKLLYDLCNRLDSGFSGVGPTISYLRQLMEDIANWDVVKNASKWILEADPVAAVRIFVDQYRRSSTLALEKAGKRVNSERILEFLVEAASKESCILFLESFIELTGNTEPKFHNALANFYLDYLQPPTSSEMLETRLRMQDFLINSEYFDCQLLLERFSSDLTNLPKERAILLHKCGRSEDAVRILVVYDSPMAAVQFCDAHTNSQSQLHMMLLRVLLSDEPPDNCLLDRALELVQTHTSCINATEAINLFPATLPVAKLKHFFEKMVTQLFVSIVF</sequence>
<keyword evidence="3" id="KW-0963">Cytoplasm</keyword>
<feature type="domain" description="CNH" evidence="5">
    <location>
        <begin position="30"/>
        <end position="335"/>
    </location>
</feature>
<proteinExistence type="predicted"/>
<dbReference type="InterPro" id="IPR019452">
    <property type="entry name" value="VPS39/TGF_beta_rcpt-assoc_1"/>
</dbReference>
<evidence type="ECO:0000256" key="4">
    <source>
        <dbReference type="ARBA" id="ARBA00022927"/>
    </source>
</evidence>
<evidence type="ECO:0000256" key="3">
    <source>
        <dbReference type="ARBA" id="ARBA00022490"/>
    </source>
</evidence>
<dbReference type="PROSITE" id="PS50219">
    <property type="entry name" value="CNH"/>
    <property type="match status" value="1"/>
</dbReference>
<dbReference type="GO" id="GO:0006914">
    <property type="term" value="P:autophagy"/>
    <property type="evidence" value="ECO:0007669"/>
    <property type="project" value="TreeGrafter"/>
</dbReference>
<dbReference type="InterPro" id="IPR032914">
    <property type="entry name" value="Vam6/VPS39/TRAP1"/>
</dbReference>
<evidence type="ECO:0000256" key="2">
    <source>
        <dbReference type="ARBA" id="ARBA00022448"/>
    </source>
</evidence>
<name>A0A0H5R4B7_9EUKA</name>
<dbReference type="SUPFAM" id="SSF50978">
    <property type="entry name" value="WD40 repeat-like"/>
    <property type="match status" value="1"/>
</dbReference>
<dbReference type="GO" id="GO:0034058">
    <property type="term" value="P:endosomal vesicle fusion"/>
    <property type="evidence" value="ECO:0007669"/>
    <property type="project" value="TreeGrafter"/>
</dbReference>
<dbReference type="InterPro" id="IPR001180">
    <property type="entry name" value="CNH_dom"/>
</dbReference>
<dbReference type="GO" id="GO:0015031">
    <property type="term" value="P:protein transport"/>
    <property type="evidence" value="ECO:0007669"/>
    <property type="project" value="UniProtKB-KW"/>
</dbReference>
<dbReference type="PANTHER" id="PTHR12894:SF27">
    <property type="entry name" value="TRANSFORMING GROWTH FACTOR-BETA RECEPTOR-ASSOCIATED PROTEIN 1"/>
    <property type="match status" value="1"/>
</dbReference>
<accession>A0A0H5R4B7</accession>